<reference evidence="1" key="1">
    <citation type="journal article" date="2020" name="Stud. Mycol.">
        <title>101 Dothideomycetes genomes: a test case for predicting lifestyles and emergence of pathogens.</title>
        <authorList>
            <person name="Haridas S."/>
            <person name="Albert R."/>
            <person name="Binder M."/>
            <person name="Bloem J."/>
            <person name="Labutti K."/>
            <person name="Salamov A."/>
            <person name="Andreopoulos B."/>
            <person name="Baker S."/>
            <person name="Barry K."/>
            <person name="Bills G."/>
            <person name="Bluhm B."/>
            <person name="Cannon C."/>
            <person name="Castanera R."/>
            <person name="Culley D."/>
            <person name="Daum C."/>
            <person name="Ezra D."/>
            <person name="Gonzalez J."/>
            <person name="Henrissat B."/>
            <person name="Kuo A."/>
            <person name="Liang C."/>
            <person name="Lipzen A."/>
            <person name="Lutzoni F."/>
            <person name="Magnuson J."/>
            <person name="Mondo S."/>
            <person name="Nolan M."/>
            <person name="Ohm R."/>
            <person name="Pangilinan J."/>
            <person name="Park H.-J."/>
            <person name="Ramirez L."/>
            <person name="Alfaro M."/>
            <person name="Sun H."/>
            <person name="Tritt A."/>
            <person name="Yoshinaga Y."/>
            <person name="Zwiers L.-H."/>
            <person name="Turgeon B."/>
            <person name="Goodwin S."/>
            <person name="Spatafora J."/>
            <person name="Crous P."/>
            <person name="Grigoriev I."/>
        </authorList>
    </citation>
    <scope>NUCLEOTIDE SEQUENCE</scope>
    <source>
        <strain evidence="1">CBS 101060</strain>
    </source>
</reference>
<dbReference type="AlphaFoldDB" id="A0A9P4SF56"/>
<evidence type="ECO:0000313" key="1">
    <source>
        <dbReference type="EMBL" id="KAF2841405.1"/>
    </source>
</evidence>
<dbReference type="Proteomes" id="UP000799429">
    <property type="component" value="Unassembled WGS sequence"/>
</dbReference>
<name>A0A9P4SF56_9PEZI</name>
<proteinExistence type="predicted"/>
<organism evidence="1 2">
    <name type="scientific">Patellaria atrata CBS 101060</name>
    <dbReference type="NCBI Taxonomy" id="1346257"/>
    <lineage>
        <taxon>Eukaryota</taxon>
        <taxon>Fungi</taxon>
        <taxon>Dikarya</taxon>
        <taxon>Ascomycota</taxon>
        <taxon>Pezizomycotina</taxon>
        <taxon>Dothideomycetes</taxon>
        <taxon>Dothideomycetes incertae sedis</taxon>
        <taxon>Patellariales</taxon>
        <taxon>Patellariaceae</taxon>
        <taxon>Patellaria</taxon>
    </lineage>
</organism>
<dbReference type="EMBL" id="MU006091">
    <property type="protein sequence ID" value="KAF2841405.1"/>
    <property type="molecule type" value="Genomic_DNA"/>
</dbReference>
<gene>
    <name evidence="1" type="ORF">M501DRAFT_989926</name>
</gene>
<sequence length="143" mass="15330">MHKPTKYTKLYARTVLNRSSAVPNPSRTLATVSCVRSSHHETLDYGEVVVVTVSVPVAVVLASEVAVTVTVTASVSEELLEIEMSVAELKPDEITTVEVMTLMEVVLTVVVAVVLVVKVEEVSPSSHGIHMEEEEDDDTVGAG</sequence>
<accession>A0A9P4SF56</accession>
<protein>
    <submittedName>
        <fullName evidence="1">Uncharacterized protein</fullName>
    </submittedName>
</protein>
<comment type="caution">
    <text evidence="1">The sequence shown here is derived from an EMBL/GenBank/DDBJ whole genome shotgun (WGS) entry which is preliminary data.</text>
</comment>
<evidence type="ECO:0000313" key="2">
    <source>
        <dbReference type="Proteomes" id="UP000799429"/>
    </source>
</evidence>
<keyword evidence="2" id="KW-1185">Reference proteome</keyword>